<evidence type="ECO:0000256" key="1">
    <source>
        <dbReference type="ARBA" id="ARBA00008779"/>
    </source>
</evidence>
<dbReference type="PANTHER" id="PTHR42693:SF53">
    <property type="entry name" value="ENDO-4-O-SULFATASE"/>
    <property type="match status" value="1"/>
</dbReference>
<comment type="caution">
    <text evidence="6">The sequence shown here is derived from an EMBL/GenBank/DDBJ whole genome shotgun (WGS) entry which is preliminary data.</text>
</comment>
<dbReference type="PROSITE" id="PS00523">
    <property type="entry name" value="SULFATASE_1"/>
    <property type="match status" value="1"/>
</dbReference>
<dbReference type="PROSITE" id="PS51257">
    <property type="entry name" value="PROKAR_LIPOPROTEIN"/>
    <property type="match status" value="1"/>
</dbReference>
<dbReference type="InterPro" id="IPR000917">
    <property type="entry name" value="Sulfatase_N"/>
</dbReference>
<evidence type="ECO:0000256" key="2">
    <source>
        <dbReference type="ARBA" id="ARBA00022723"/>
    </source>
</evidence>
<dbReference type="PANTHER" id="PTHR42693">
    <property type="entry name" value="ARYLSULFATASE FAMILY MEMBER"/>
    <property type="match status" value="1"/>
</dbReference>
<gene>
    <name evidence="6" type="ORF">DFO77_107109</name>
</gene>
<keyword evidence="7" id="KW-1185">Reference proteome</keyword>
<feature type="domain" description="Sulfatase N-terminal" evidence="5">
    <location>
        <begin position="37"/>
        <end position="357"/>
    </location>
</feature>
<dbReference type="Gene3D" id="3.40.720.10">
    <property type="entry name" value="Alkaline Phosphatase, subunit A"/>
    <property type="match status" value="1"/>
</dbReference>
<evidence type="ECO:0000313" key="6">
    <source>
        <dbReference type="EMBL" id="RCW36818.1"/>
    </source>
</evidence>
<evidence type="ECO:0000256" key="4">
    <source>
        <dbReference type="ARBA" id="ARBA00022837"/>
    </source>
</evidence>
<protein>
    <submittedName>
        <fullName evidence="6">Arylsulfatase A-like enzyme</fullName>
    </submittedName>
</protein>
<dbReference type="EMBL" id="QPIZ01000007">
    <property type="protein sequence ID" value="RCW36818.1"/>
    <property type="molecule type" value="Genomic_DNA"/>
</dbReference>
<dbReference type="InterPro" id="IPR024607">
    <property type="entry name" value="Sulfatase_CS"/>
</dbReference>
<dbReference type="Pfam" id="PF00884">
    <property type="entry name" value="Sulfatase"/>
    <property type="match status" value="1"/>
</dbReference>
<accession>A0A368V6T2</accession>
<dbReference type="GO" id="GO:0046872">
    <property type="term" value="F:metal ion binding"/>
    <property type="evidence" value="ECO:0007669"/>
    <property type="project" value="UniProtKB-KW"/>
</dbReference>
<dbReference type="Gene3D" id="3.30.1120.10">
    <property type="match status" value="1"/>
</dbReference>
<dbReference type="InterPro" id="IPR017850">
    <property type="entry name" value="Alkaline_phosphatase_core_sf"/>
</dbReference>
<name>A0A368V6T2_9BACT</name>
<evidence type="ECO:0000259" key="5">
    <source>
        <dbReference type="Pfam" id="PF00884"/>
    </source>
</evidence>
<dbReference type="InterPro" id="IPR050738">
    <property type="entry name" value="Sulfatase"/>
</dbReference>
<keyword evidence="4" id="KW-0106">Calcium</keyword>
<dbReference type="SUPFAM" id="SSF53649">
    <property type="entry name" value="Alkaline phosphatase-like"/>
    <property type="match status" value="1"/>
</dbReference>
<dbReference type="GO" id="GO:0004065">
    <property type="term" value="F:arylsulfatase activity"/>
    <property type="evidence" value="ECO:0007669"/>
    <property type="project" value="TreeGrafter"/>
</dbReference>
<evidence type="ECO:0000313" key="7">
    <source>
        <dbReference type="Proteomes" id="UP000252733"/>
    </source>
</evidence>
<dbReference type="AlphaFoldDB" id="A0A368V6T2"/>
<organism evidence="6 7">
    <name type="scientific">Marinilabilia salmonicolor</name>
    <dbReference type="NCBI Taxonomy" id="989"/>
    <lineage>
        <taxon>Bacteria</taxon>
        <taxon>Pseudomonadati</taxon>
        <taxon>Bacteroidota</taxon>
        <taxon>Bacteroidia</taxon>
        <taxon>Marinilabiliales</taxon>
        <taxon>Marinilabiliaceae</taxon>
        <taxon>Marinilabilia</taxon>
    </lineage>
</organism>
<keyword evidence="2" id="KW-0479">Metal-binding</keyword>
<dbReference type="RefSeq" id="WP_114436818.1">
    <property type="nucleotide sequence ID" value="NZ_QPIZ01000007.1"/>
</dbReference>
<sequence>MENLTDKTRIALIALIITLLSFSCTNSKRSKSNEVLPNIVLLMGDDHGWDEVGYNGHPYVKTPTLDEMANSGLRFDRFYSAHPTCSPTRGSLLTGRHPNRYGTFGPNWSLRPEEFTIAQLLKDAGYTTAHFGKWHVGPIKKESPTSPGAMGFDEWLSHDNFFEIDPVLSRNGETPQIIKGESSEILIDEAIEFIKKSKAQNKPFLTVVWFGSPHEPYKALPEDMALYNNLPDSLNNRKVRITSLETGKGVSRPLGDVLQERYAEITAMDRAIGKLRTYLEKNNLKENTMFMYVGDNGTPGSAGHAYMTLRESKGTMYEGGIRVPGVMEWPAVIKQPVSTSAISVTTDYMQTLADITGQPLPDRPLDGKSWVPLFKDPSIERNQPHFFWQFNRDLFEDDCEPYIEVELQEGTTPLSKMMDGKYTRTFRNCKYSIISEKDFQGARVIMKDRYKLIVEGDTPNENGYELYDIQNDPAETTNLADEFPEMVKEMAAHLHKWQESVLTSLTGADYKSDLK</sequence>
<keyword evidence="3" id="KW-0378">Hydrolase</keyword>
<comment type="similarity">
    <text evidence="1">Belongs to the sulfatase family.</text>
</comment>
<dbReference type="Proteomes" id="UP000252733">
    <property type="component" value="Unassembled WGS sequence"/>
</dbReference>
<proteinExistence type="inferred from homology"/>
<evidence type="ECO:0000256" key="3">
    <source>
        <dbReference type="ARBA" id="ARBA00022801"/>
    </source>
</evidence>
<reference evidence="6 7" key="1">
    <citation type="submission" date="2018-07" db="EMBL/GenBank/DDBJ databases">
        <title>Freshwater and sediment microbial communities from various areas in North America, analyzing microbe dynamics in response to fracking.</title>
        <authorList>
            <person name="Lamendella R."/>
        </authorList>
    </citation>
    <scope>NUCLEOTIDE SEQUENCE [LARGE SCALE GENOMIC DNA]</scope>
    <source>
        <strain evidence="6 7">160A</strain>
    </source>
</reference>